<dbReference type="AlphaFoldDB" id="A0A2U1NER0"/>
<name>A0A2U1NER0_ARTAN</name>
<comment type="caution">
    <text evidence="1">The sequence shown here is derived from an EMBL/GenBank/DDBJ whole genome shotgun (WGS) entry which is preliminary data.</text>
</comment>
<dbReference type="OrthoDB" id="1053148at2759"/>
<reference evidence="1 2" key="1">
    <citation type="journal article" date="2018" name="Mol. Plant">
        <title>The genome of Artemisia annua provides insight into the evolution of Asteraceae family and artemisinin biosynthesis.</title>
        <authorList>
            <person name="Shen Q."/>
            <person name="Zhang L."/>
            <person name="Liao Z."/>
            <person name="Wang S."/>
            <person name="Yan T."/>
            <person name="Shi P."/>
            <person name="Liu M."/>
            <person name="Fu X."/>
            <person name="Pan Q."/>
            <person name="Wang Y."/>
            <person name="Lv Z."/>
            <person name="Lu X."/>
            <person name="Zhang F."/>
            <person name="Jiang W."/>
            <person name="Ma Y."/>
            <person name="Chen M."/>
            <person name="Hao X."/>
            <person name="Li L."/>
            <person name="Tang Y."/>
            <person name="Lv G."/>
            <person name="Zhou Y."/>
            <person name="Sun X."/>
            <person name="Brodelius P.E."/>
            <person name="Rose J.K.C."/>
            <person name="Tang K."/>
        </authorList>
    </citation>
    <scope>NUCLEOTIDE SEQUENCE [LARGE SCALE GENOMIC DNA]</scope>
    <source>
        <strain evidence="2">cv. Huhao1</strain>
        <tissue evidence="1">Leaf</tissue>
    </source>
</reference>
<organism evidence="1 2">
    <name type="scientific">Artemisia annua</name>
    <name type="common">Sweet wormwood</name>
    <dbReference type="NCBI Taxonomy" id="35608"/>
    <lineage>
        <taxon>Eukaryota</taxon>
        <taxon>Viridiplantae</taxon>
        <taxon>Streptophyta</taxon>
        <taxon>Embryophyta</taxon>
        <taxon>Tracheophyta</taxon>
        <taxon>Spermatophyta</taxon>
        <taxon>Magnoliopsida</taxon>
        <taxon>eudicotyledons</taxon>
        <taxon>Gunneridae</taxon>
        <taxon>Pentapetalae</taxon>
        <taxon>asterids</taxon>
        <taxon>campanulids</taxon>
        <taxon>Asterales</taxon>
        <taxon>Asteraceae</taxon>
        <taxon>Asteroideae</taxon>
        <taxon>Anthemideae</taxon>
        <taxon>Artemisiinae</taxon>
        <taxon>Artemisia</taxon>
    </lineage>
</organism>
<gene>
    <name evidence="1" type="ORF">CTI12_AA257140</name>
</gene>
<dbReference type="PANTHER" id="PTHR47602:SF2">
    <property type="entry name" value="F-BOX PROTEIN SKIP22"/>
    <property type="match status" value="1"/>
</dbReference>
<protein>
    <submittedName>
        <fullName evidence="1">F-box domain, cyclin-like protein</fullName>
    </submittedName>
</protein>
<dbReference type="PANTHER" id="PTHR47602">
    <property type="entry name" value="F-BOX PROTEIN SKIP22"/>
    <property type="match status" value="1"/>
</dbReference>
<evidence type="ECO:0000313" key="2">
    <source>
        <dbReference type="Proteomes" id="UP000245207"/>
    </source>
</evidence>
<accession>A0A2U1NER0</accession>
<proteinExistence type="predicted"/>
<evidence type="ECO:0000313" key="1">
    <source>
        <dbReference type="EMBL" id="PWA71989.1"/>
    </source>
</evidence>
<keyword evidence="2" id="KW-1185">Reference proteome</keyword>
<sequence length="162" mass="18176">MAIDLQDESDPYILNLSCRITISNVITNAHGPNVTWSLKQSKIGADIMNNKYTIQQLKTQKRLVDINPEKVSESIHIDDDDGNYVIEVRKSFSVPDILRKAFTDAFGDDDDDGLLDHKLFGIAVCAFLLESGFVDIDPALKLSKNNNVNVQGRFYYALPNIK</sequence>
<dbReference type="Proteomes" id="UP000245207">
    <property type="component" value="Unassembled WGS sequence"/>
</dbReference>
<dbReference type="EMBL" id="PKPP01002982">
    <property type="protein sequence ID" value="PWA71989.1"/>
    <property type="molecule type" value="Genomic_DNA"/>
</dbReference>